<dbReference type="EMBL" id="JAPZBO010000001">
    <property type="protein sequence ID" value="KAJ5331499.1"/>
    <property type="molecule type" value="Genomic_DNA"/>
</dbReference>
<reference evidence="2" key="1">
    <citation type="submission" date="2022-12" db="EMBL/GenBank/DDBJ databases">
        <authorList>
            <person name="Petersen C."/>
        </authorList>
    </citation>
    <scope>NUCLEOTIDE SEQUENCE</scope>
    <source>
        <strain evidence="2">IBT 21472</strain>
    </source>
</reference>
<evidence type="ECO:0000313" key="3">
    <source>
        <dbReference type="Proteomes" id="UP001147746"/>
    </source>
</evidence>
<reference evidence="2" key="2">
    <citation type="journal article" date="2023" name="IMA Fungus">
        <title>Comparative genomic study of the Penicillium genus elucidates a diverse pangenome and 15 lateral gene transfer events.</title>
        <authorList>
            <person name="Petersen C."/>
            <person name="Sorensen T."/>
            <person name="Nielsen M.R."/>
            <person name="Sondergaard T.E."/>
            <person name="Sorensen J.L."/>
            <person name="Fitzpatrick D.A."/>
            <person name="Frisvad J.C."/>
            <person name="Nielsen K.L."/>
        </authorList>
    </citation>
    <scope>NUCLEOTIDE SEQUENCE</scope>
    <source>
        <strain evidence="2">IBT 21472</strain>
    </source>
</reference>
<dbReference type="Proteomes" id="UP001147746">
    <property type="component" value="Unassembled WGS sequence"/>
</dbReference>
<protein>
    <submittedName>
        <fullName evidence="2">Uncharacterized protein</fullName>
    </submittedName>
</protein>
<comment type="caution">
    <text evidence="2">The sequence shown here is derived from an EMBL/GenBank/DDBJ whole genome shotgun (WGS) entry which is preliminary data.</text>
</comment>
<gene>
    <name evidence="2" type="ORF">N7476_001282</name>
</gene>
<keyword evidence="3" id="KW-1185">Reference proteome</keyword>
<dbReference type="AlphaFoldDB" id="A0A9W9QD41"/>
<evidence type="ECO:0000313" key="2">
    <source>
        <dbReference type="EMBL" id="KAJ5331499.1"/>
    </source>
</evidence>
<organism evidence="2 3">
    <name type="scientific">Penicillium atrosanguineum</name>
    <dbReference type="NCBI Taxonomy" id="1132637"/>
    <lineage>
        <taxon>Eukaryota</taxon>
        <taxon>Fungi</taxon>
        <taxon>Dikarya</taxon>
        <taxon>Ascomycota</taxon>
        <taxon>Pezizomycotina</taxon>
        <taxon>Eurotiomycetes</taxon>
        <taxon>Eurotiomycetidae</taxon>
        <taxon>Eurotiales</taxon>
        <taxon>Aspergillaceae</taxon>
        <taxon>Penicillium</taxon>
    </lineage>
</organism>
<feature type="compositionally biased region" description="Polar residues" evidence="1">
    <location>
        <begin position="40"/>
        <end position="51"/>
    </location>
</feature>
<feature type="compositionally biased region" description="Polar residues" evidence="1">
    <location>
        <begin position="60"/>
        <end position="78"/>
    </location>
</feature>
<proteinExistence type="predicted"/>
<evidence type="ECO:0000256" key="1">
    <source>
        <dbReference type="SAM" id="MobiDB-lite"/>
    </source>
</evidence>
<accession>A0A9W9QD41</accession>
<feature type="region of interest" description="Disordered" evidence="1">
    <location>
        <begin position="40"/>
        <end position="84"/>
    </location>
</feature>
<name>A0A9W9QD41_9EURO</name>
<sequence>MEKAMIKSHSSPSACEILTPLSRNGTFPSSGAVAAIARQQMQNAGASSPGTSKAEIPDQCEQTEASGSVQRSNESVQQVHEVDTSGARTWRRLIVEYS</sequence>